<comment type="caution">
    <text evidence="2">The sequence shown here is derived from an EMBL/GenBank/DDBJ whole genome shotgun (WGS) entry which is preliminary data.</text>
</comment>
<gene>
    <name evidence="2" type="ORF">IRJ41_016586</name>
</gene>
<name>A0A9W8C9K8_TRIRA</name>
<dbReference type="AlphaFoldDB" id="A0A9W8C9K8"/>
<dbReference type="EMBL" id="JAFHDT010000004">
    <property type="protein sequence ID" value="KAI7811483.1"/>
    <property type="molecule type" value="Genomic_DNA"/>
</dbReference>
<keyword evidence="3" id="KW-1185">Reference proteome</keyword>
<feature type="region of interest" description="Disordered" evidence="1">
    <location>
        <begin position="43"/>
        <end position="63"/>
    </location>
</feature>
<evidence type="ECO:0000313" key="2">
    <source>
        <dbReference type="EMBL" id="KAI7811483.1"/>
    </source>
</evidence>
<feature type="compositionally biased region" description="Basic and acidic residues" evidence="1">
    <location>
        <begin position="19"/>
        <end position="29"/>
    </location>
</feature>
<reference evidence="2" key="1">
    <citation type="submission" date="2021-02" db="EMBL/GenBank/DDBJ databases">
        <title>Comparative genomics reveals that relaxation of natural selection precedes convergent phenotypic evolution of cavefish.</title>
        <authorList>
            <person name="Peng Z."/>
        </authorList>
    </citation>
    <scope>NUCLEOTIDE SEQUENCE</scope>
    <source>
        <tissue evidence="2">Muscle</tissue>
    </source>
</reference>
<feature type="non-terminal residue" evidence="2">
    <location>
        <position position="63"/>
    </location>
</feature>
<evidence type="ECO:0000313" key="3">
    <source>
        <dbReference type="Proteomes" id="UP001059041"/>
    </source>
</evidence>
<protein>
    <submittedName>
        <fullName evidence="2">Uncharacterized protein</fullName>
    </submittedName>
</protein>
<sequence length="63" mass="7106">MNSGRYPQDRLVRLTDGGRGQRREDDSNADLRYRCLVLRDMIPHVGPPRHLDPTSAANLSDSS</sequence>
<evidence type="ECO:0000256" key="1">
    <source>
        <dbReference type="SAM" id="MobiDB-lite"/>
    </source>
</evidence>
<proteinExistence type="predicted"/>
<feature type="region of interest" description="Disordered" evidence="1">
    <location>
        <begin position="1"/>
        <end position="29"/>
    </location>
</feature>
<organism evidence="2 3">
    <name type="scientific">Triplophysa rosa</name>
    <name type="common">Cave loach</name>
    <dbReference type="NCBI Taxonomy" id="992332"/>
    <lineage>
        <taxon>Eukaryota</taxon>
        <taxon>Metazoa</taxon>
        <taxon>Chordata</taxon>
        <taxon>Craniata</taxon>
        <taxon>Vertebrata</taxon>
        <taxon>Euteleostomi</taxon>
        <taxon>Actinopterygii</taxon>
        <taxon>Neopterygii</taxon>
        <taxon>Teleostei</taxon>
        <taxon>Ostariophysi</taxon>
        <taxon>Cypriniformes</taxon>
        <taxon>Nemacheilidae</taxon>
        <taxon>Triplophysa</taxon>
    </lineage>
</organism>
<dbReference type="Proteomes" id="UP001059041">
    <property type="component" value="Linkage Group LG4"/>
</dbReference>
<accession>A0A9W8C9K8</accession>